<dbReference type="PANTHER" id="PTHR11085">
    <property type="entry name" value="NAD-DEPENDENT PROTEIN DEACYLASE SIRTUIN-5, MITOCHONDRIAL-RELATED"/>
    <property type="match status" value="1"/>
</dbReference>
<reference evidence="10" key="1">
    <citation type="submission" date="2021-02" db="EMBL/GenBank/DDBJ databases">
        <authorList>
            <person name="Nowell W R."/>
        </authorList>
    </citation>
    <scope>NUCLEOTIDE SEQUENCE</scope>
</reference>
<dbReference type="Gene3D" id="3.40.50.1220">
    <property type="entry name" value="TPP-binding domain"/>
    <property type="match status" value="1"/>
</dbReference>
<protein>
    <recommendedName>
        <fullName evidence="1">protein acetyllysine N-acetyltransferase</fullName>
        <ecNumber evidence="1">2.3.1.286</ecNumber>
    </recommendedName>
</protein>
<dbReference type="OrthoDB" id="424302at2759"/>
<evidence type="ECO:0000256" key="1">
    <source>
        <dbReference type="ARBA" id="ARBA00012928"/>
    </source>
</evidence>
<comment type="similarity">
    <text evidence="6">Belongs to the sirtuin family. Class IV subfamily.</text>
</comment>
<dbReference type="EMBL" id="CAJOBA010019482">
    <property type="protein sequence ID" value="CAF3904053.1"/>
    <property type="molecule type" value="Genomic_DNA"/>
</dbReference>
<dbReference type="PANTHER" id="PTHR11085:SF12">
    <property type="entry name" value="NAD-DEPENDENT PROTEIN DEACYLASE SIRTUIN-6"/>
    <property type="match status" value="1"/>
</dbReference>
<evidence type="ECO:0000256" key="5">
    <source>
        <dbReference type="ARBA" id="ARBA00023027"/>
    </source>
</evidence>
<dbReference type="EMBL" id="CAJNOQ010012454">
    <property type="protein sequence ID" value="CAF1300456.1"/>
    <property type="molecule type" value="Genomic_DNA"/>
</dbReference>
<keyword evidence="3" id="KW-0479">Metal-binding</keyword>
<evidence type="ECO:0000313" key="12">
    <source>
        <dbReference type="EMBL" id="CAF4123286.1"/>
    </source>
</evidence>
<accession>A0A815DMV7</accession>
<dbReference type="GO" id="GO:0003714">
    <property type="term" value="F:transcription corepressor activity"/>
    <property type="evidence" value="ECO:0007669"/>
    <property type="project" value="TreeGrafter"/>
</dbReference>
<dbReference type="Proteomes" id="UP000663829">
    <property type="component" value="Unassembled WGS sequence"/>
</dbReference>
<dbReference type="GO" id="GO:0046969">
    <property type="term" value="F:histone H3K9 deacetylase activity, NAD-dependent"/>
    <property type="evidence" value="ECO:0007669"/>
    <property type="project" value="TreeGrafter"/>
</dbReference>
<evidence type="ECO:0000256" key="6">
    <source>
        <dbReference type="ARBA" id="ARBA00038170"/>
    </source>
</evidence>
<dbReference type="Proteomes" id="UP000682733">
    <property type="component" value="Unassembled WGS sequence"/>
</dbReference>
<dbReference type="Proteomes" id="UP000677228">
    <property type="component" value="Unassembled WGS sequence"/>
</dbReference>
<organism evidence="10 13">
    <name type="scientific">Didymodactylos carnosus</name>
    <dbReference type="NCBI Taxonomy" id="1234261"/>
    <lineage>
        <taxon>Eukaryota</taxon>
        <taxon>Metazoa</taxon>
        <taxon>Spiralia</taxon>
        <taxon>Gnathifera</taxon>
        <taxon>Rotifera</taxon>
        <taxon>Eurotatoria</taxon>
        <taxon>Bdelloidea</taxon>
        <taxon>Philodinida</taxon>
        <taxon>Philodinidae</taxon>
        <taxon>Didymodactylos</taxon>
    </lineage>
</organism>
<dbReference type="Proteomes" id="UP000681722">
    <property type="component" value="Unassembled WGS sequence"/>
</dbReference>
<dbReference type="InterPro" id="IPR029035">
    <property type="entry name" value="DHS-like_NAD/FAD-binding_dom"/>
</dbReference>
<evidence type="ECO:0000313" key="13">
    <source>
        <dbReference type="Proteomes" id="UP000663829"/>
    </source>
</evidence>
<dbReference type="InterPro" id="IPR026590">
    <property type="entry name" value="Ssirtuin_cat_dom"/>
</dbReference>
<dbReference type="GO" id="GO:0046872">
    <property type="term" value="F:metal ion binding"/>
    <property type="evidence" value="ECO:0007669"/>
    <property type="project" value="UniProtKB-KW"/>
</dbReference>
<keyword evidence="4" id="KW-0862">Zinc</keyword>
<evidence type="ECO:0000259" key="8">
    <source>
        <dbReference type="PROSITE" id="PS50305"/>
    </source>
</evidence>
<dbReference type="EC" id="2.3.1.286" evidence="1"/>
<keyword evidence="5" id="KW-0520">NAD</keyword>
<dbReference type="InterPro" id="IPR050134">
    <property type="entry name" value="NAD-dep_sirtuin_deacylases"/>
</dbReference>
<dbReference type="GO" id="GO:0000122">
    <property type="term" value="P:negative regulation of transcription by RNA polymerase II"/>
    <property type="evidence" value="ECO:0007669"/>
    <property type="project" value="TreeGrafter"/>
</dbReference>
<dbReference type="EMBL" id="CAJNOK010010839">
    <property type="protein sequence ID" value="CAF1126080.1"/>
    <property type="molecule type" value="Genomic_DNA"/>
</dbReference>
<keyword evidence="2" id="KW-0808">Transferase</keyword>
<sequence length="259" mass="28798">MAALLDASIEAKHGKLGSDQSWKSPRLIASSTEKARPDVTGTVDASEYLDDPDVLDQKVSVLASLIRQSQQFVVYTGAGISTSSGIGDYASKAKKSIVMKETSVNRLKAEPTLTHHVLVAMERRNYIKHWIQQNHDGLAQKAGYPQAKLNEIHGSWFDKKNPVVLMDDQLRPDLFRWLQEWEEKADLCLAMGTSMCGMEADCIATTVAQRPGTLGLAIVNLQRTPHDHLSAVRIFAPCDEVMQLLAKKLKLKLPPKKYY</sequence>
<comment type="caution">
    <text evidence="10">The sequence shown here is derived from an EMBL/GenBank/DDBJ whole genome shotgun (WGS) entry which is preliminary data.</text>
</comment>
<evidence type="ECO:0000256" key="3">
    <source>
        <dbReference type="ARBA" id="ARBA00022723"/>
    </source>
</evidence>
<evidence type="ECO:0000313" key="9">
    <source>
        <dbReference type="EMBL" id="CAF1126080.1"/>
    </source>
</evidence>
<feature type="domain" description="Deacetylase sirtuin-type" evidence="8">
    <location>
        <begin position="52"/>
        <end position="252"/>
    </location>
</feature>
<evidence type="ECO:0000256" key="2">
    <source>
        <dbReference type="ARBA" id="ARBA00022679"/>
    </source>
</evidence>
<dbReference type="SUPFAM" id="SSF52467">
    <property type="entry name" value="DHS-like NAD/FAD-binding domain"/>
    <property type="match status" value="1"/>
</dbReference>
<name>A0A815DMV7_9BILA</name>
<proteinExistence type="inferred from homology"/>
<dbReference type="GO" id="GO:0005634">
    <property type="term" value="C:nucleus"/>
    <property type="evidence" value="ECO:0007669"/>
    <property type="project" value="TreeGrafter"/>
</dbReference>
<evidence type="ECO:0000313" key="11">
    <source>
        <dbReference type="EMBL" id="CAF3904053.1"/>
    </source>
</evidence>
<dbReference type="PROSITE" id="PS50305">
    <property type="entry name" value="SIRTUIN"/>
    <property type="match status" value="1"/>
</dbReference>
<dbReference type="AlphaFoldDB" id="A0A815DMV7"/>
<evidence type="ECO:0000256" key="7">
    <source>
        <dbReference type="PROSITE-ProRule" id="PRU00236"/>
    </source>
</evidence>
<comment type="caution">
    <text evidence="7">Lacks conserved residue(s) required for the propagation of feature annotation.</text>
</comment>
<dbReference type="GO" id="GO:0070403">
    <property type="term" value="F:NAD+ binding"/>
    <property type="evidence" value="ECO:0007669"/>
    <property type="project" value="InterPro"/>
</dbReference>
<gene>
    <name evidence="10" type="ORF">GPM918_LOCUS28491</name>
    <name evidence="9" type="ORF">OVA965_LOCUS20417</name>
    <name evidence="12" type="ORF">SRO942_LOCUS28994</name>
    <name evidence="11" type="ORF">TMI583_LOCUS20784</name>
</gene>
<evidence type="ECO:0000313" key="10">
    <source>
        <dbReference type="EMBL" id="CAF1300456.1"/>
    </source>
</evidence>
<evidence type="ECO:0000256" key="4">
    <source>
        <dbReference type="ARBA" id="ARBA00022833"/>
    </source>
</evidence>
<dbReference type="EMBL" id="CAJOBC010037137">
    <property type="protein sequence ID" value="CAF4123286.1"/>
    <property type="molecule type" value="Genomic_DNA"/>
</dbReference>
<dbReference type="InterPro" id="IPR003000">
    <property type="entry name" value="Sirtuin"/>
</dbReference>
<keyword evidence="13" id="KW-1185">Reference proteome</keyword>
<dbReference type="Pfam" id="PF02146">
    <property type="entry name" value="SIR2"/>
    <property type="match status" value="1"/>
</dbReference>